<evidence type="ECO:0000256" key="1">
    <source>
        <dbReference type="SAM" id="MobiDB-lite"/>
    </source>
</evidence>
<organism evidence="2 3">
    <name type="scientific">Stephania cephalantha</name>
    <dbReference type="NCBI Taxonomy" id="152367"/>
    <lineage>
        <taxon>Eukaryota</taxon>
        <taxon>Viridiplantae</taxon>
        <taxon>Streptophyta</taxon>
        <taxon>Embryophyta</taxon>
        <taxon>Tracheophyta</taxon>
        <taxon>Spermatophyta</taxon>
        <taxon>Magnoliopsida</taxon>
        <taxon>Ranunculales</taxon>
        <taxon>Menispermaceae</taxon>
        <taxon>Menispermoideae</taxon>
        <taxon>Cissampelideae</taxon>
        <taxon>Stephania</taxon>
    </lineage>
</organism>
<dbReference type="Proteomes" id="UP001419268">
    <property type="component" value="Unassembled WGS sequence"/>
</dbReference>
<dbReference type="AlphaFoldDB" id="A0AAP0PFF9"/>
<dbReference type="EMBL" id="JBBNAG010000004">
    <property type="protein sequence ID" value="KAK9140964.1"/>
    <property type="molecule type" value="Genomic_DNA"/>
</dbReference>
<evidence type="ECO:0000313" key="2">
    <source>
        <dbReference type="EMBL" id="KAK9140964.1"/>
    </source>
</evidence>
<protein>
    <submittedName>
        <fullName evidence="2">Uncharacterized protein</fullName>
    </submittedName>
</protein>
<proteinExistence type="predicted"/>
<reference evidence="2 3" key="1">
    <citation type="submission" date="2024-01" db="EMBL/GenBank/DDBJ databases">
        <title>Genome assemblies of Stephania.</title>
        <authorList>
            <person name="Yang L."/>
        </authorList>
    </citation>
    <scope>NUCLEOTIDE SEQUENCE [LARGE SCALE GENOMIC DNA]</scope>
    <source>
        <strain evidence="2">JXDWG</strain>
        <tissue evidence="2">Leaf</tissue>
    </source>
</reference>
<comment type="caution">
    <text evidence="2">The sequence shown here is derived from an EMBL/GenBank/DDBJ whole genome shotgun (WGS) entry which is preliminary data.</text>
</comment>
<feature type="region of interest" description="Disordered" evidence="1">
    <location>
        <begin position="1"/>
        <end position="32"/>
    </location>
</feature>
<accession>A0AAP0PFF9</accession>
<keyword evidence="3" id="KW-1185">Reference proteome</keyword>
<sequence length="100" mass="11196">MASSVNDAERRRGGLGAVRQKRRRRSEARSGIEERRAWREVMGESEEVIARVREVAAAGVRGRGRGSCGPCGEGEGERREGCEERFTSKSMWESEEDLVL</sequence>
<evidence type="ECO:0000313" key="3">
    <source>
        <dbReference type="Proteomes" id="UP001419268"/>
    </source>
</evidence>
<name>A0AAP0PFF9_9MAGN</name>
<gene>
    <name evidence="2" type="ORF">Scep_010645</name>
</gene>